<organism evidence="1">
    <name type="scientific">Staphylococcus aureus</name>
    <dbReference type="NCBI Taxonomy" id="1280"/>
    <lineage>
        <taxon>Bacteria</taxon>
        <taxon>Bacillati</taxon>
        <taxon>Bacillota</taxon>
        <taxon>Bacilli</taxon>
        <taxon>Bacillales</taxon>
        <taxon>Staphylococcaceae</taxon>
        <taxon>Staphylococcus</taxon>
    </lineage>
</organism>
<accession>A0A517J8P4</accession>
<dbReference type="Pfam" id="PF12363">
    <property type="entry name" value="Phage_TAC_12"/>
    <property type="match status" value="1"/>
</dbReference>
<dbReference type="InterPro" id="IPR024410">
    <property type="entry name" value="Phage_TAC_12"/>
</dbReference>
<dbReference type="AlphaFoldDB" id="A0A517J8P4"/>
<gene>
    <name evidence="1" type="ORF">FP479_14175</name>
</gene>
<geneLocation type="plasmid" evidence="1">
    <name>pSALNBL118</name>
</geneLocation>
<dbReference type="RefSeq" id="WP_145377485.1">
    <property type="nucleotide sequence ID" value="NZ_CP042014.1"/>
</dbReference>
<protein>
    <submittedName>
        <fullName evidence="1">Phage tail protein</fullName>
    </submittedName>
</protein>
<evidence type="ECO:0000313" key="1">
    <source>
        <dbReference type="EMBL" id="QDS42717.1"/>
    </source>
</evidence>
<name>A0A517J8P4_STAAU</name>
<reference evidence="1" key="1">
    <citation type="submission" date="2019-07" db="EMBL/GenBank/DDBJ databases">
        <title>Comparative genomics of plasmid bearing Staphylococcus aureus strains isolated from various retail meats.</title>
        <authorList>
            <person name="Neyaz L."/>
            <person name="Karki A.B."/>
            <person name="Fakhr M.K."/>
        </authorList>
    </citation>
    <scope>NUCLEOTIDE SEQUENCE</scope>
    <source>
        <strain evidence="1">B3-4A</strain>
        <plasmid evidence="1">pSALNBL118</plasmid>
    </source>
</reference>
<proteinExistence type="predicted"/>
<sequence>MFINFKGKELELSFGLKFLRIIDKTMAMEAENISFGQGTQMLVPRLEMADVVSLSYIIEAATAHHQKAPKTEDELEIVIEEIATDYGIEEFCQDVLKELGKRAMTRNLVPDEYKEEKKATK</sequence>
<keyword evidence="1" id="KW-0614">Plasmid</keyword>
<dbReference type="EMBL" id="CP042014">
    <property type="protein sequence ID" value="QDS42717.1"/>
    <property type="molecule type" value="Genomic_DNA"/>
</dbReference>